<keyword evidence="5 7" id="KW-0371">Homeobox</keyword>
<feature type="DNA-binding region" description="Homeobox" evidence="7">
    <location>
        <begin position="292"/>
        <end position="351"/>
    </location>
</feature>
<evidence type="ECO:0000256" key="6">
    <source>
        <dbReference type="ARBA" id="ARBA00023242"/>
    </source>
</evidence>
<dbReference type="InterPro" id="IPR001356">
    <property type="entry name" value="HD"/>
</dbReference>
<keyword evidence="4 7" id="KW-0238">DNA-binding</keyword>
<dbReference type="GO" id="GO:0030154">
    <property type="term" value="P:cell differentiation"/>
    <property type="evidence" value="ECO:0007669"/>
    <property type="project" value="TreeGrafter"/>
</dbReference>
<dbReference type="InterPro" id="IPR017970">
    <property type="entry name" value="Homeobox_CS"/>
</dbReference>
<dbReference type="EMBL" id="CAKKLH010000112">
    <property type="protein sequence ID" value="CAH0103577.1"/>
    <property type="molecule type" value="Genomic_DNA"/>
</dbReference>
<dbReference type="PANTHER" id="PTHR24340:SF82">
    <property type="entry name" value="HOMEOBOX PROTEIN VND"/>
    <property type="match status" value="1"/>
</dbReference>
<dbReference type="GO" id="GO:0000981">
    <property type="term" value="F:DNA-binding transcription factor activity, RNA polymerase II-specific"/>
    <property type="evidence" value="ECO:0007669"/>
    <property type="project" value="InterPro"/>
</dbReference>
<dbReference type="CDD" id="cd00086">
    <property type="entry name" value="homeodomain"/>
    <property type="match status" value="1"/>
</dbReference>
<dbReference type="PRINTS" id="PR00024">
    <property type="entry name" value="HOMEOBOX"/>
</dbReference>
<evidence type="ECO:0000256" key="8">
    <source>
        <dbReference type="RuleBase" id="RU000682"/>
    </source>
</evidence>
<reference evidence="11" key="1">
    <citation type="submission" date="2021-11" db="EMBL/GenBank/DDBJ databases">
        <authorList>
            <person name="Schell T."/>
        </authorList>
    </citation>
    <scope>NUCLEOTIDE SEQUENCE</scope>
    <source>
        <strain evidence="11">M5</strain>
    </source>
</reference>
<comment type="caution">
    <text evidence="11">The sequence shown here is derived from an EMBL/GenBank/DDBJ whole genome shotgun (WGS) entry which is preliminary data.</text>
</comment>
<evidence type="ECO:0000256" key="3">
    <source>
        <dbReference type="ARBA" id="ARBA00022473"/>
    </source>
</evidence>
<keyword evidence="12" id="KW-1185">Reference proteome</keyword>
<evidence type="ECO:0000313" key="12">
    <source>
        <dbReference type="Proteomes" id="UP000789390"/>
    </source>
</evidence>
<evidence type="ECO:0000256" key="2">
    <source>
        <dbReference type="ARBA" id="ARBA00005661"/>
    </source>
</evidence>
<comment type="subcellular location">
    <subcellularLocation>
        <location evidence="1 7 8">Nucleus</location>
    </subcellularLocation>
</comment>
<dbReference type="Proteomes" id="UP000789390">
    <property type="component" value="Unassembled WGS sequence"/>
</dbReference>
<organism evidence="11 12">
    <name type="scientific">Daphnia galeata</name>
    <dbReference type="NCBI Taxonomy" id="27404"/>
    <lineage>
        <taxon>Eukaryota</taxon>
        <taxon>Metazoa</taxon>
        <taxon>Ecdysozoa</taxon>
        <taxon>Arthropoda</taxon>
        <taxon>Crustacea</taxon>
        <taxon>Branchiopoda</taxon>
        <taxon>Diplostraca</taxon>
        <taxon>Cladocera</taxon>
        <taxon>Anomopoda</taxon>
        <taxon>Daphniidae</taxon>
        <taxon>Daphnia</taxon>
    </lineage>
</organism>
<evidence type="ECO:0000256" key="5">
    <source>
        <dbReference type="ARBA" id="ARBA00023155"/>
    </source>
</evidence>
<feature type="region of interest" description="Disordered" evidence="9">
    <location>
        <begin position="164"/>
        <end position="214"/>
    </location>
</feature>
<dbReference type="SUPFAM" id="SSF46689">
    <property type="entry name" value="Homeodomain-like"/>
    <property type="match status" value="1"/>
</dbReference>
<dbReference type="InterPro" id="IPR050394">
    <property type="entry name" value="Homeobox_NK-like"/>
</dbReference>
<feature type="compositionally biased region" description="Polar residues" evidence="9">
    <location>
        <begin position="174"/>
        <end position="185"/>
    </location>
</feature>
<keyword evidence="6 7" id="KW-0539">Nucleus</keyword>
<sequence>MTDRMTDLKTSVGGSKPSGFSVKDILDLPNVKTTSSSTETISSLPATGTEAGFLNSNLFSPTLQMFGENQLRTYGNTFPRYHTADYSIGYPTDLLYSLARWPTSALANANRNLSKNLIVNLFYLYLKKKGLGQFGLVANTQNVTGNFSMASLEASSRWESRMTKNTTNAVTTTPLSPDTTCSTPIQEGHAGNTKSDGPNSYLQQDDACPDSTDCNGIMEDSDLDVFNASQSSDDVRDDSRTQDEGISESDDEDDDHQQHRNALRRKELPGNCHLNRTNPVDGHHHQQVINKKRKRRVLFSKAQTYELERRFRQQRYLSAPEREHLANIIHLTPTQVKIWFQNHRYKTKRARHEKNVQDLQQSLPHPARRVAVPVLVRNGRTCMAAGSSLTHAGASSNPGGYTAASTVDKSVNSVQAHEFSALTNSAAAAAACMNAISFNMNGLNMVNAFGMNGLATSGTNGVDPTSSLQLPSTLAAANPNLSQHPTPTATHSMAALPSTIPGSLIQAHSLGFGPHSRWW</sequence>
<dbReference type="GO" id="GO:0005634">
    <property type="term" value="C:nucleus"/>
    <property type="evidence" value="ECO:0007669"/>
    <property type="project" value="UniProtKB-SubCell"/>
</dbReference>
<evidence type="ECO:0000313" key="11">
    <source>
        <dbReference type="EMBL" id="CAH0103577.1"/>
    </source>
</evidence>
<feature type="compositionally biased region" description="Basic and acidic residues" evidence="9">
    <location>
        <begin position="233"/>
        <end position="243"/>
    </location>
</feature>
<dbReference type="PROSITE" id="PS50071">
    <property type="entry name" value="HOMEOBOX_2"/>
    <property type="match status" value="1"/>
</dbReference>
<proteinExistence type="inferred from homology"/>
<accession>A0A8J2WIX9</accession>
<dbReference type="FunFam" id="1.10.10.60:FF:000101">
    <property type="entry name" value="NK2 homeobox 8"/>
    <property type="match status" value="1"/>
</dbReference>
<dbReference type="PROSITE" id="PS00027">
    <property type="entry name" value="HOMEOBOX_1"/>
    <property type="match status" value="1"/>
</dbReference>
<evidence type="ECO:0000256" key="4">
    <source>
        <dbReference type="ARBA" id="ARBA00023125"/>
    </source>
</evidence>
<feature type="compositionally biased region" description="Polar residues" evidence="9">
    <location>
        <begin position="192"/>
        <end position="203"/>
    </location>
</feature>
<comment type="similarity">
    <text evidence="2">Belongs to the NK-2 homeobox family.</text>
</comment>
<feature type="compositionally biased region" description="Acidic residues" evidence="9">
    <location>
        <begin position="245"/>
        <end position="255"/>
    </location>
</feature>
<dbReference type="GO" id="GO:0000978">
    <property type="term" value="F:RNA polymerase II cis-regulatory region sequence-specific DNA binding"/>
    <property type="evidence" value="ECO:0007669"/>
    <property type="project" value="TreeGrafter"/>
</dbReference>
<dbReference type="InterPro" id="IPR020479">
    <property type="entry name" value="HD_metazoa"/>
</dbReference>
<evidence type="ECO:0000256" key="7">
    <source>
        <dbReference type="PROSITE-ProRule" id="PRU00108"/>
    </source>
</evidence>
<evidence type="ECO:0000259" key="10">
    <source>
        <dbReference type="PROSITE" id="PS50071"/>
    </source>
</evidence>
<dbReference type="SMART" id="SM00389">
    <property type="entry name" value="HOX"/>
    <property type="match status" value="1"/>
</dbReference>
<dbReference type="Pfam" id="PF00046">
    <property type="entry name" value="Homeodomain"/>
    <property type="match status" value="1"/>
</dbReference>
<gene>
    <name evidence="11" type="ORF">DGAL_LOCUS6152</name>
</gene>
<feature type="domain" description="Homeobox" evidence="10">
    <location>
        <begin position="290"/>
        <end position="350"/>
    </location>
</feature>
<dbReference type="PANTHER" id="PTHR24340">
    <property type="entry name" value="HOMEOBOX PROTEIN NKX"/>
    <property type="match status" value="1"/>
</dbReference>
<dbReference type="InterPro" id="IPR009057">
    <property type="entry name" value="Homeodomain-like_sf"/>
</dbReference>
<name>A0A8J2WIX9_9CRUS</name>
<protein>
    <recommendedName>
        <fullName evidence="10">Homeobox domain-containing protein</fullName>
    </recommendedName>
</protein>
<dbReference type="Gene3D" id="1.10.10.60">
    <property type="entry name" value="Homeodomain-like"/>
    <property type="match status" value="1"/>
</dbReference>
<evidence type="ECO:0000256" key="1">
    <source>
        <dbReference type="ARBA" id="ARBA00004123"/>
    </source>
</evidence>
<dbReference type="AlphaFoldDB" id="A0A8J2WIX9"/>
<keyword evidence="3" id="KW-0217">Developmental protein</keyword>
<feature type="region of interest" description="Disordered" evidence="9">
    <location>
        <begin position="229"/>
        <end position="292"/>
    </location>
</feature>
<dbReference type="OrthoDB" id="6159439at2759"/>
<evidence type="ECO:0000256" key="9">
    <source>
        <dbReference type="SAM" id="MobiDB-lite"/>
    </source>
</evidence>
<feature type="compositionally biased region" description="Low complexity" evidence="9">
    <location>
        <begin position="164"/>
        <end position="173"/>
    </location>
</feature>